<name>A0A8S3EAV4_9BILA</name>
<proteinExistence type="predicted"/>
<evidence type="ECO:0000313" key="3">
    <source>
        <dbReference type="Proteomes" id="UP000681720"/>
    </source>
</evidence>
<feature type="non-terminal residue" evidence="2">
    <location>
        <position position="99"/>
    </location>
</feature>
<reference evidence="2" key="1">
    <citation type="submission" date="2021-02" db="EMBL/GenBank/DDBJ databases">
        <authorList>
            <person name="Nowell W R."/>
        </authorList>
    </citation>
    <scope>NUCLEOTIDE SEQUENCE</scope>
</reference>
<dbReference type="Proteomes" id="UP000681720">
    <property type="component" value="Unassembled WGS sequence"/>
</dbReference>
<sequence>MTTCKYEEKYDLSNENYDKYENALDDLADRINSLNDRLTTSNIENMISESRQKLDQWRSDCYNLIDRFYEQKCREFDRHVAEIIDRQRKEINRIRSNTA</sequence>
<gene>
    <name evidence="2" type="ORF">GIL414_LOCUS60534</name>
</gene>
<feature type="coiled-coil region" evidence="1">
    <location>
        <begin position="10"/>
        <end position="44"/>
    </location>
</feature>
<dbReference type="EMBL" id="CAJOBJ010234026">
    <property type="protein sequence ID" value="CAF5061187.1"/>
    <property type="molecule type" value="Genomic_DNA"/>
</dbReference>
<dbReference type="AlphaFoldDB" id="A0A8S3EAV4"/>
<keyword evidence="1" id="KW-0175">Coiled coil</keyword>
<accession>A0A8S3EAV4</accession>
<organism evidence="2 3">
    <name type="scientific">Rotaria magnacalcarata</name>
    <dbReference type="NCBI Taxonomy" id="392030"/>
    <lineage>
        <taxon>Eukaryota</taxon>
        <taxon>Metazoa</taxon>
        <taxon>Spiralia</taxon>
        <taxon>Gnathifera</taxon>
        <taxon>Rotifera</taxon>
        <taxon>Eurotatoria</taxon>
        <taxon>Bdelloidea</taxon>
        <taxon>Philodinida</taxon>
        <taxon>Philodinidae</taxon>
        <taxon>Rotaria</taxon>
    </lineage>
</organism>
<evidence type="ECO:0000256" key="1">
    <source>
        <dbReference type="SAM" id="Coils"/>
    </source>
</evidence>
<evidence type="ECO:0000313" key="2">
    <source>
        <dbReference type="EMBL" id="CAF5061187.1"/>
    </source>
</evidence>
<protein>
    <submittedName>
        <fullName evidence="2">Uncharacterized protein</fullName>
    </submittedName>
</protein>
<comment type="caution">
    <text evidence="2">The sequence shown here is derived from an EMBL/GenBank/DDBJ whole genome shotgun (WGS) entry which is preliminary data.</text>
</comment>